<keyword evidence="1" id="KW-0812">Transmembrane</keyword>
<evidence type="ECO:0008006" key="4">
    <source>
        <dbReference type="Google" id="ProtNLM"/>
    </source>
</evidence>
<dbReference type="EMBL" id="WKQM01000102">
    <property type="protein sequence ID" value="MSC53261.1"/>
    <property type="molecule type" value="Genomic_DNA"/>
</dbReference>
<dbReference type="Proteomes" id="UP000462091">
    <property type="component" value="Unassembled WGS sequence"/>
</dbReference>
<feature type="transmembrane region" description="Helical" evidence="1">
    <location>
        <begin position="147"/>
        <end position="163"/>
    </location>
</feature>
<protein>
    <recommendedName>
        <fullName evidence="4">Acyltransferase 3 domain-containing protein</fullName>
    </recommendedName>
</protein>
<sequence>MLRKYSIGKMAEFGSVLYIIGVVLTILREHLKELPVIIACPIGMYFKLFLTTRNGLFQSLAFVSIGMQIAEAEQFDKLRVSIQNAIVFVLVCAVKVFCSLFGGSDISKLLDLPTFYFMFAVIILECKENRLKGNFYKHLRSTSETMYFIHMYFVAFCALVLYKDDYNNFKSYLICAGGALAVSEIYSWMKNISNRSTTVSRLKHD</sequence>
<evidence type="ECO:0000256" key="1">
    <source>
        <dbReference type="SAM" id="Phobius"/>
    </source>
</evidence>
<dbReference type="RefSeq" id="WP_147323208.1">
    <property type="nucleotide sequence ID" value="NZ_CP030777.1"/>
</dbReference>
<comment type="caution">
    <text evidence="2">The sequence shown here is derived from an EMBL/GenBank/DDBJ whole genome shotgun (WGS) entry which is preliminary data.</text>
</comment>
<gene>
    <name evidence="2" type="ORF">GKE10_15535</name>
</gene>
<reference evidence="2 3" key="1">
    <citation type="journal article" date="2019" name="Nat. Med.">
        <title>A library of human gut bacterial isolates paired with longitudinal multiomics data enables mechanistic microbiome research.</title>
        <authorList>
            <person name="Poyet M."/>
            <person name="Groussin M."/>
            <person name="Gibbons S.M."/>
            <person name="Avila-Pacheco J."/>
            <person name="Jiang X."/>
            <person name="Kearney S.M."/>
            <person name="Perrotta A.R."/>
            <person name="Berdy B."/>
            <person name="Zhao S."/>
            <person name="Lieberman T.D."/>
            <person name="Swanson P.K."/>
            <person name="Smith M."/>
            <person name="Roesemann S."/>
            <person name="Alexander J.E."/>
            <person name="Rich S.A."/>
            <person name="Livny J."/>
            <person name="Vlamakis H."/>
            <person name="Clish C."/>
            <person name="Bullock K."/>
            <person name="Deik A."/>
            <person name="Scott J."/>
            <person name="Pierce K.A."/>
            <person name="Xavier R.J."/>
            <person name="Alm E.J."/>
        </authorList>
    </citation>
    <scope>NUCLEOTIDE SEQUENCE [LARGE SCALE GENOMIC DNA]</scope>
    <source>
        <strain evidence="2 3">BIOML-B1</strain>
    </source>
</reference>
<evidence type="ECO:0000313" key="2">
    <source>
        <dbReference type="EMBL" id="MSC53261.1"/>
    </source>
</evidence>
<proteinExistence type="predicted"/>
<name>A0A844DLM9_9FIRM</name>
<feature type="transmembrane region" description="Helical" evidence="1">
    <location>
        <begin position="34"/>
        <end position="50"/>
    </location>
</feature>
<dbReference type="AlphaFoldDB" id="A0A844DLM9"/>
<keyword evidence="1" id="KW-0472">Membrane</keyword>
<feature type="transmembrane region" description="Helical" evidence="1">
    <location>
        <begin position="85"/>
        <end position="103"/>
    </location>
</feature>
<evidence type="ECO:0000313" key="3">
    <source>
        <dbReference type="Proteomes" id="UP000462091"/>
    </source>
</evidence>
<keyword evidence="1" id="KW-1133">Transmembrane helix</keyword>
<organism evidence="2 3">
    <name type="scientific">Faecalibacterium prausnitzii</name>
    <dbReference type="NCBI Taxonomy" id="853"/>
    <lineage>
        <taxon>Bacteria</taxon>
        <taxon>Bacillati</taxon>
        <taxon>Bacillota</taxon>
        <taxon>Clostridia</taxon>
        <taxon>Eubacteriales</taxon>
        <taxon>Oscillospiraceae</taxon>
        <taxon>Faecalibacterium</taxon>
    </lineage>
</organism>
<feature type="transmembrane region" description="Helical" evidence="1">
    <location>
        <begin position="6"/>
        <end position="27"/>
    </location>
</feature>
<accession>A0A844DLM9</accession>